<dbReference type="EMBL" id="KX517801">
    <property type="protein sequence ID" value="ARD69884.1"/>
    <property type="molecule type" value="Genomic_DNA"/>
</dbReference>
<sequence>MLGVDICLLKGFVQCFDVRRLIDGVVMQLLQYAQIPCTSIKPAGKASLTVITERVIPCPAPDKLRLTVSTGFAVTGLFTDTDNIVEVKYVPAFIDFRHRKHGSYRIIRFLKGVQQYRIFFQQVGFVNVQQVEVIKIFLYLSDNRD</sequence>
<accession>A0A1V0M4S5</accession>
<geneLocation type="plasmid" evidence="1">
    <name>unnamed4</name>
</geneLocation>
<dbReference type="AlphaFoldDB" id="A0A1V0M4S5"/>
<keyword evidence="1" id="KW-0614">Plasmid</keyword>
<reference evidence="1" key="1">
    <citation type="journal article" date="2017" name="J. Invertebr. Pathol.">
        <title>Identification and bacterial characteristics of Xenorhabdus hominickii ANU101 from an entomopathogenic nematode, Steinernema monticolum.</title>
        <authorList>
            <person name="Park Y."/>
            <person name="Kang S."/>
            <person name="Sadekuzzaman M."/>
            <person name="Kim H."/>
            <person name="Jung J.K."/>
            <person name="Kim Y."/>
        </authorList>
    </citation>
    <scope>NUCLEOTIDE SEQUENCE</scope>
    <source>
        <strain evidence="1">ANU101</strain>
        <plasmid evidence="1">unnamed4</plasmid>
    </source>
</reference>
<name>A0A1V0M4S5_XENHO</name>
<proteinExistence type="predicted"/>
<organism evidence="1">
    <name type="scientific">Xenorhabdus hominickii</name>
    <dbReference type="NCBI Taxonomy" id="351679"/>
    <lineage>
        <taxon>Bacteria</taxon>
        <taxon>Pseudomonadati</taxon>
        <taxon>Pseudomonadota</taxon>
        <taxon>Gammaproteobacteria</taxon>
        <taxon>Enterobacterales</taxon>
        <taxon>Morganellaceae</taxon>
        <taxon>Xenorhabdus</taxon>
    </lineage>
</organism>
<evidence type="ECO:0000313" key="1">
    <source>
        <dbReference type="EMBL" id="ARD69884.1"/>
    </source>
</evidence>
<protein>
    <submittedName>
        <fullName evidence="1">Uncharacterized protein</fullName>
    </submittedName>
</protein>